<accession>A0ABQ3EQQ8</accession>
<comment type="caution">
    <text evidence="2">The sequence shown here is derived from an EMBL/GenBank/DDBJ whole genome shotgun (WGS) entry which is preliminary data.</text>
</comment>
<gene>
    <name evidence="2" type="ORF">GCM10010347_23310</name>
</gene>
<organism evidence="2 3">
    <name type="scientific">Streptomyces cirratus</name>
    <dbReference type="NCBI Taxonomy" id="68187"/>
    <lineage>
        <taxon>Bacteria</taxon>
        <taxon>Bacillati</taxon>
        <taxon>Actinomycetota</taxon>
        <taxon>Actinomycetes</taxon>
        <taxon>Kitasatosporales</taxon>
        <taxon>Streptomycetaceae</taxon>
        <taxon>Streptomyces</taxon>
    </lineage>
</organism>
<dbReference type="Pfam" id="PF13822">
    <property type="entry name" value="ACC_epsilon"/>
    <property type="match status" value="1"/>
</dbReference>
<dbReference type="RefSeq" id="WP_190183974.1">
    <property type="nucleotide sequence ID" value="NZ_BMVP01000003.1"/>
</dbReference>
<sequence>MIGRIKVVRGNPDHIELAALTAALVMLARSAPAVHEHHHTHPHHRHRRRAHWDRHWPLVHPANSWRARPPQHRAAHDVTGTRV</sequence>
<evidence type="ECO:0008006" key="4">
    <source>
        <dbReference type="Google" id="ProtNLM"/>
    </source>
</evidence>
<dbReference type="InterPro" id="IPR032716">
    <property type="entry name" value="ACC_epsilon"/>
</dbReference>
<protein>
    <recommendedName>
        <fullName evidence="4">Acyl-CoA carboxylase subunit epsilon</fullName>
    </recommendedName>
</protein>
<keyword evidence="3" id="KW-1185">Reference proteome</keyword>
<dbReference type="EMBL" id="BMVP01000003">
    <property type="protein sequence ID" value="GHB52722.1"/>
    <property type="molecule type" value="Genomic_DNA"/>
</dbReference>
<evidence type="ECO:0000313" key="2">
    <source>
        <dbReference type="EMBL" id="GHB52722.1"/>
    </source>
</evidence>
<evidence type="ECO:0000313" key="3">
    <source>
        <dbReference type="Proteomes" id="UP000642673"/>
    </source>
</evidence>
<evidence type="ECO:0000256" key="1">
    <source>
        <dbReference type="SAM" id="MobiDB-lite"/>
    </source>
</evidence>
<name>A0ABQ3EQQ8_9ACTN</name>
<reference evidence="3" key="1">
    <citation type="journal article" date="2019" name="Int. J. Syst. Evol. Microbiol.">
        <title>The Global Catalogue of Microorganisms (GCM) 10K type strain sequencing project: providing services to taxonomists for standard genome sequencing and annotation.</title>
        <authorList>
            <consortium name="The Broad Institute Genomics Platform"/>
            <consortium name="The Broad Institute Genome Sequencing Center for Infectious Disease"/>
            <person name="Wu L."/>
            <person name="Ma J."/>
        </authorList>
    </citation>
    <scope>NUCLEOTIDE SEQUENCE [LARGE SCALE GENOMIC DNA]</scope>
    <source>
        <strain evidence="3">JCM 4738</strain>
    </source>
</reference>
<dbReference type="Proteomes" id="UP000642673">
    <property type="component" value="Unassembled WGS sequence"/>
</dbReference>
<feature type="region of interest" description="Disordered" evidence="1">
    <location>
        <begin position="62"/>
        <end position="83"/>
    </location>
</feature>
<proteinExistence type="predicted"/>